<evidence type="ECO:0000313" key="3">
    <source>
        <dbReference type="Proteomes" id="UP000196102"/>
    </source>
</evidence>
<evidence type="ECO:0008006" key="4">
    <source>
        <dbReference type="Google" id="ProtNLM"/>
    </source>
</evidence>
<dbReference type="RefSeq" id="WP_303685814.1">
    <property type="nucleotide sequence ID" value="NZ_CAJXYO010000001.1"/>
</dbReference>
<dbReference type="Proteomes" id="UP000196102">
    <property type="component" value="Unassembled WGS sequence"/>
</dbReference>
<comment type="caution">
    <text evidence="2">The sequence shown here is derived from an EMBL/GenBank/DDBJ whole genome shotgun (WGS) entry which is preliminary data.</text>
</comment>
<protein>
    <recommendedName>
        <fullName evidence="4">VWFA domain-containing protein</fullName>
    </recommendedName>
</protein>
<reference evidence="3" key="1">
    <citation type="journal article" date="2017" name="Proc. Natl. Acad. Sci. U.S.A.">
        <title>Simulation of Deepwater Horizon oil plume reveals substrate specialization within a complex community of hydrocarbon-degraders.</title>
        <authorList>
            <person name="Hu P."/>
            <person name="Dubinsky E.A."/>
            <person name="Probst A.J."/>
            <person name="Wang J."/>
            <person name="Sieber C.M.K."/>
            <person name="Tom L.M."/>
            <person name="Gardinali P."/>
            <person name="Banfield J.F."/>
            <person name="Atlas R.M."/>
            <person name="Andersen G.L."/>
        </authorList>
    </citation>
    <scope>NUCLEOTIDE SEQUENCE [LARGE SCALE GENOMIC DNA]</scope>
</reference>
<organism evidence="2 3">
    <name type="scientific">Nonlabens dokdonensis</name>
    <dbReference type="NCBI Taxonomy" id="328515"/>
    <lineage>
        <taxon>Bacteria</taxon>
        <taxon>Pseudomonadati</taxon>
        <taxon>Bacteroidota</taxon>
        <taxon>Flavobacteriia</taxon>
        <taxon>Flavobacteriales</taxon>
        <taxon>Flavobacteriaceae</taxon>
        <taxon>Nonlabens</taxon>
    </lineage>
</organism>
<dbReference type="InterPro" id="IPR036465">
    <property type="entry name" value="vWFA_dom_sf"/>
</dbReference>
<feature type="coiled-coil region" evidence="1">
    <location>
        <begin position="335"/>
        <end position="362"/>
    </location>
</feature>
<accession>A0A1Z8B9N4</accession>
<evidence type="ECO:0000256" key="1">
    <source>
        <dbReference type="SAM" id="Coils"/>
    </source>
</evidence>
<keyword evidence="1" id="KW-0175">Coiled coil</keyword>
<dbReference type="CDD" id="cd00198">
    <property type="entry name" value="vWFA"/>
    <property type="match status" value="1"/>
</dbReference>
<gene>
    <name evidence="2" type="ORF">A9Q93_02535</name>
</gene>
<dbReference type="EMBL" id="MAAX01000040">
    <property type="protein sequence ID" value="OUS19228.1"/>
    <property type="molecule type" value="Genomic_DNA"/>
</dbReference>
<proteinExistence type="predicted"/>
<dbReference type="PROSITE" id="PS51257">
    <property type="entry name" value="PROKAR_LIPOPROTEIN"/>
    <property type="match status" value="1"/>
</dbReference>
<dbReference type="AlphaFoldDB" id="A0A1Z8B9N4"/>
<name>A0A1Z8B9N4_9FLAO</name>
<dbReference type="Gene3D" id="3.40.50.410">
    <property type="entry name" value="von Willebrand factor, type A domain"/>
    <property type="match status" value="1"/>
</dbReference>
<dbReference type="SUPFAM" id="SSF53300">
    <property type="entry name" value="vWA-like"/>
    <property type="match status" value="1"/>
</dbReference>
<sequence>MKNLKTLALSLSIAAFLSCKGNTQGNQIATIDEFIEAPVIIANTKPATIQIALLLDTSNSMDGLIDQAKTQLWDIVNKMSSAQCNDQQALLEIAIYEYGNSRLSANDGFVREVLSFSTDLDLISKELFSLRTNGGEEYCGTVIDKSLKHLEWKDGKNDLKMIFIAGNEGFNQGSVPFSSSIAQAIEKDVTVNTIFCGDWNTGTQLRWKEGAVLGKGEYMNLDHNQKSTYVATPYDDEILEWNKKLNNTYVYYGRQGEDKKMAQVQMDEMVQEASIQANVKRSVAKSSSNYRNSTWDLVDAMEDEEAREGFFKSENLATLPDSLRNKSKKEITAFAKVKKQERTSIQNKIQELNKKRDNYIKKQSLSESNGLESAMFQAIKKQSSSKEYTWD</sequence>
<evidence type="ECO:0000313" key="2">
    <source>
        <dbReference type="EMBL" id="OUS19228.1"/>
    </source>
</evidence>